<evidence type="ECO:0000256" key="1">
    <source>
        <dbReference type="SAM" id="MobiDB-lite"/>
    </source>
</evidence>
<accession>A0AAW1QKK4</accession>
<dbReference type="EMBL" id="JALJOU010000096">
    <property type="protein sequence ID" value="KAK9821810.1"/>
    <property type="molecule type" value="Genomic_DNA"/>
</dbReference>
<evidence type="ECO:0000313" key="3">
    <source>
        <dbReference type="Proteomes" id="UP001445335"/>
    </source>
</evidence>
<dbReference type="Proteomes" id="UP001445335">
    <property type="component" value="Unassembled WGS sequence"/>
</dbReference>
<comment type="caution">
    <text evidence="2">The sequence shown here is derived from an EMBL/GenBank/DDBJ whole genome shotgun (WGS) entry which is preliminary data.</text>
</comment>
<evidence type="ECO:0000313" key="2">
    <source>
        <dbReference type="EMBL" id="KAK9821810.1"/>
    </source>
</evidence>
<keyword evidence="3" id="KW-1185">Reference proteome</keyword>
<dbReference type="AlphaFoldDB" id="A0AAW1QKK4"/>
<proteinExistence type="predicted"/>
<reference evidence="2 3" key="1">
    <citation type="journal article" date="2024" name="Nat. Commun.">
        <title>Phylogenomics reveals the evolutionary origins of lichenization in chlorophyte algae.</title>
        <authorList>
            <person name="Puginier C."/>
            <person name="Libourel C."/>
            <person name="Otte J."/>
            <person name="Skaloud P."/>
            <person name="Haon M."/>
            <person name="Grisel S."/>
            <person name="Petersen M."/>
            <person name="Berrin J.G."/>
            <person name="Delaux P.M."/>
            <person name="Dal Grande F."/>
            <person name="Keller J."/>
        </authorList>
    </citation>
    <scope>NUCLEOTIDE SEQUENCE [LARGE SCALE GENOMIC DNA]</scope>
    <source>
        <strain evidence="2 3">SAG 245.80</strain>
    </source>
</reference>
<feature type="region of interest" description="Disordered" evidence="1">
    <location>
        <begin position="87"/>
        <end position="107"/>
    </location>
</feature>
<name>A0AAW1QKK4_9CHLO</name>
<feature type="compositionally biased region" description="Polar residues" evidence="1">
    <location>
        <begin position="94"/>
        <end position="107"/>
    </location>
</feature>
<gene>
    <name evidence="2" type="ORF">WJX81_008367</name>
</gene>
<protein>
    <submittedName>
        <fullName evidence="2">Uncharacterized protein</fullName>
    </submittedName>
</protein>
<organism evidence="2 3">
    <name type="scientific">Elliptochloris bilobata</name>
    <dbReference type="NCBI Taxonomy" id="381761"/>
    <lineage>
        <taxon>Eukaryota</taxon>
        <taxon>Viridiplantae</taxon>
        <taxon>Chlorophyta</taxon>
        <taxon>core chlorophytes</taxon>
        <taxon>Trebouxiophyceae</taxon>
        <taxon>Trebouxiophyceae incertae sedis</taxon>
        <taxon>Elliptochloris clade</taxon>
        <taxon>Elliptochloris</taxon>
    </lineage>
</organism>
<sequence length="122" mass="12647">MCAAAGNGFEHSACNKRWPAVAHKVAETLIAAVLALSTVQGPAVAGEIEKLEGEVVPSLVERLGDIVNPEEESAAAAALSAVESEVTKLDETEQASGESAVQEQASSIQDTIEALKETFSLK</sequence>